<evidence type="ECO:0000256" key="1">
    <source>
        <dbReference type="ARBA" id="ARBA00022729"/>
    </source>
</evidence>
<dbReference type="InterPro" id="IPR047971">
    <property type="entry name" value="ExeM-like"/>
</dbReference>
<organism evidence="8 9">
    <name type="scientific">Tahibacter aquaticus</name>
    <dbReference type="NCBI Taxonomy" id="520092"/>
    <lineage>
        <taxon>Bacteria</taxon>
        <taxon>Pseudomonadati</taxon>
        <taxon>Pseudomonadota</taxon>
        <taxon>Gammaproteobacteria</taxon>
        <taxon>Lysobacterales</taxon>
        <taxon>Rhodanobacteraceae</taxon>
        <taxon>Tahibacter</taxon>
    </lineage>
</organism>
<dbReference type="SUPFAM" id="SSF56219">
    <property type="entry name" value="DNase I-like"/>
    <property type="match status" value="1"/>
</dbReference>
<feature type="domain" description="Calx-beta" evidence="7">
    <location>
        <begin position="259"/>
        <end position="338"/>
    </location>
</feature>
<dbReference type="NCBIfam" id="NF033681">
    <property type="entry name" value="ExeM_NucH_DNase"/>
    <property type="match status" value="1"/>
</dbReference>
<feature type="region of interest" description="Disordered" evidence="4">
    <location>
        <begin position="1327"/>
        <end position="1347"/>
    </location>
</feature>
<dbReference type="Pfam" id="PF01345">
    <property type="entry name" value="DUF11"/>
    <property type="match status" value="4"/>
</dbReference>
<feature type="chain" id="PRO_5020875031" evidence="5">
    <location>
        <begin position="29"/>
        <end position="1619"/>
    </location>
</feature>
<dbReference type="GO" id="GO:0007154">
    <property type="term" value="P:cell communication"/>
    <property type="evidence" value="ECO:0007669"/>
    <property type="project" value="InterPro"/>
</dbReference>
<dbReference type="NCBIfam" id="TIGR01451">
    <property type="entry name" value="B_ant_repeat"/>
    <property type="match status" value="4"/>
</dbReference>
<dbReference type="EMBL" id="SNZH01000011">
    <property type="protein sequence ID" value="TDR41138.1"/>
    <property type="molecule type" value="Genomic_DNA"/>
</dbReference>
<dbReference type="Proteomes" id="UP000295293">
    <property type="component" value="Unassembled WGS sequence"/>
</dbReference>
<reference evidence="8 9" key="1">
    <citation type="submission" date="2019-03" db="EMBL/GenBank/DDBJ databases">
        <title>Genomic Encyclopedia of Type Strains, Phase IV (KMG-IV): sequencing the most valuable type-strain genomes for metagenomic binning, comparative biology and taxonomic classification.</title>
        <authorList>
            <person name="Goeker M."/>
        </authorList>
    </citation>
    <scope>NUCLEOTIDE SEQUENCE [LARGE SCALE GENOMIC DNA]</scope>
    <source>
        <strain evidence="8 9">DSM 21667</strain>
    </source>
</reference>
<dbReference type="GO" id="GO:0016020">
    <property type="term" value="C:membrane"/>
    <property type="evidence" value="ECO:0007669"/>
    <property type="project" value="InterPro"/>
</dbReference>
<feature type="domain" description="DUF11" evidence="6">
    <location>
        <begin position="1485"/>
        <end position="1606"/>
    </location>
</feature>
<keyword evidence="1 5" id="KW-0732">Signal</keyword>
<dbReference type="OrthoDB" id="9800417at2"/>
<accession>A0A4R6YSH0</accession>
<dbReference type="Pfam" id="PF03160">
    <property type="entry name" value="Calx-beta"/>
    <property type="match status" value="2"/>
</dbReference>
<evidence type="ECO:0000256" key="4">
    <source>
        <dbReference type="SAM" id="MobiDB-lite"/>
    </source>
</evidence>
<feature type="domain" description="DUF11" evidence="6">
    <location>
        <begin position="1353"/>
        <end position="1477"/>
    </location>
</feature>
<protein>
    <submittedName>
        <fullName evidence="8">Putative repeat protein (TIGR01451 family)</fullName>
    </submittedName>
</protein>
<evidence type="ECO:0000256" key="3">
    <source>
        <dbReference type="ARBA" id="ARBA00022837"/>
    </source>
</evidence>
<evidence type="ECO:0000313" key="8">
    <source>
        <dbReference type="EMBL" id="TDR41138.1"/>
    </source>
</evidence>
<comment type="caution">
    <text evidence="8">The sequence shown here is derived from an EMBL/GenBank/DDBJ whole genome shotgun (WGS) entry which is preliminary data.</text>
</comment>
<dbReference type="PANTHER" id="PTHR42834:SF1">
    <property type="entry name" value="ENDONUCLEASE_EXONUCLEASE_PHOSPHATASE FAMILY PROTEIN (AFU_ORTHOLOGUE AFUA_3G09210)"/>
    <property type="match status" value="1"/>
</dbReference>
<evidence type="ECO:0000313" key="9">
    <source>
        <dbReference type="Proteomes" id="UP000295293"/>
    </source>
</evidence>
<feature type="signal peptide" evidence="5">
    <location>
        <begin position="1"/>
        <end position="28"/>
    </location>
</feature>
<dbReference type="InterPro" id="IPR038081">
    <property type="entry name" value="CalX-like_sf"/>
</dbReference>
<proteinExistence type="predicted"/>
<dbReference type="InterPro" id="IPR003644">
    <property type="entry name" value="Calx_beta"/>
</dbReference>
<keyword evidence="3" id="KW-0106">Calcium</keyword>
<dbReference type="PANTHER" id="PTHR42834">
    <property type="entry name" value="ENDONUCLEASE/EXONUCLEASE/PHOSPHATASE FAMILY PROTEIN (AFU_ORTHOLOGUE AFUA_3G09210)"/>
    <property type="match status" value="1"/>
</dbReference>
<feature type="domain" description="Calx-beta" evidence="7">
    <location>
        <begin position="383"/>
        <end position="451"/>
    </location>
</feature>
<dbReference type="InterPro" id="IPR013783">
    <property type="entry name" value="Ig-like_fold"/>
</dbReference>
<dbReference type="SUPFAM" id="SSF141072">
    <property type="entry name" value="CalX-like"/>
    <property type="match status" value="2"/>
</dbReference>
<keyword evidence="9" id="KW-1185">Reference proteome</keyword>
<feature type="domain" description="DUF11" evidence="6">
    <location>
        <begin position="1224"/>
        <end position="1345"/>
    </location>
</feature>
<dbReference type="Gene3D" id="2.60.40.10">
    <property type="entry name" value="Immunoglobulins"/>
    <property type="match status" value="1"/>
</dbReference>
<keyword evidence="2" id="KW-0677">Repeat</keyword>
<feature type="compositionally biased region" description="Polar residues" evidence="4">
    <location>
        <begin position="1335"/>
        <end position="1347"/>
    </location>
</feature>
<dbReference type="Gene3D" id="2.60.40.2030">
    <property type="match status" value="2"/>
</dbReference>
<sequence>MPSTALPRLVRAWLLISLLSCLPSLAFAQCVSLTTLGSAVTQNFDTLSNTAGSTTNNLTITGWFLTESGGGARDNEQYGVDTGASTTGDMYSYGAAAATDRALGQLRSGTLIPLFGACFTNNTGSTLASLAVAYTGEEWRLGTAARTDTLAFEYSTTATDLVTGAWTGVTALNFVTPDTATAGAKNGNAAADRTALASTISGLSIANGASFWIRWNDTDASGADDGLAVDDFSLTPQAPIALPNLSINDVILNEGNAGTTSFTFTVSLSAPAGPGGVTFDIATADGTAVAPGDYVTKSLTSQTIPAGSSTYSFTVLANGDTTPETNETFFVNVTAATGATVTDGQGQGTLVNDDAAPNLTINDVSLNEGNAGTTTFTFIASLSAPAPAGGVTFDIATANGTAIAPGDYTASSLTGQTIPAGSSTYTFSVLVNGDITPESDETFVVTITNATNAIVTDGQGQGNIVNDDLSRIHDVQGNGASTPIPGATVTVQGIVIGNFQGAGRLQGFFLQEADANADADPATSEGIFVSCGSCATPVAEGQVVRATGVVSESNNLTQISATTAGAVVVTNAGNNLAQVTPTTIDLPVVGAIDDFYESRESMRVTFVDTLAVSDYFEMARYGQLVLMEGGRPRAFTEFATPSVAGYTAYLDNLARRRVLLDDDNNAQESFLTQPNGMQSVYHPRANGGFSFGTQGTDFFRGGDLVNGLTGVLDFSDPAGAASPSWRVRPVAATPPTFTVANPRPATPPAVGGAIKVTGLNLLNYFTTIDTTASSSAGPCGPGGTLDCRGADSVAELNRQRERASVVICSLNADVAALIELENTTPSATITDLLGAINARCGGAHPYAFANTGGTLGTDAIRVQPIYRTGIVSPVGSPLSDLDPVHNRPPTAQTFDVVDATNAAFGQRFTVIANHLRAKSCSGATGGDADTGDGQSCFTAARTAQATRLLSWISSTVIPAAGDPDVLLLGDFNAYAQETPIATIVAGGYTDLETAFEGPAAYSYVFGGALGHLDYAFASASLNSQVIGASAWHINADEVPLLDYNDEVADVGESAFEEKPDGSALVPPRVVFQPASPYRASDHDPVLVGLFAVSDLAVTLTDSPDPVVAGNNLTYTITVSNNGPDAATAASWSLSLPPGRSFVSLPAVAGWTCTTPAVGSGGTVSCSNPGFSVGSGVFTLTAAVDPSIAAGTVLTATATVTSASGDPTPGNNSATATTTVGTSADLGVTNSAAPATAISGQAITYTITASNAGPSDAAGVSLSNPLPANTTFASLAAPGGWSCTTPAVGATGTVSCTAASLAVTSAVFTLVVTVDAGTTAANITDTATVSSATSDPNPGNESATATTPLSAEADLSVTHVATPLSGPDLAPGESIQYAMTVTNVGPSSAALVTLSNIMPPQTTLNSLTAPPGWSCTTPALGSNGTISCTRPTLAPGSSTITFVVLLDAGYLGSTVVDTASVTSATTDPAPGNETQTATTPVLASADLAVSNTASTPTAINGQPITYTVTVTNNGPSNAATVAMNNPIPANTTFTAATTPPGWNCTLPAAGGTGTVACANASLAPGSAVFSITVTVNPGAPVTMIVDTATVSSATGDPATGNESATATTSTPVSLQSFEVD</sequence>
<gene>
    <name evidence="8" type="ORF">DFR29_11150</name>
</gene>
<dbReference type="Gene3D" id="3.60.10.10">
    <property type="entry name" value="Endonuclease/exonuclease/phosphatase"/>
    <property type="match status" value="1"/>
</dbReference>
<dbReference type="InterPro" id="IPR047589">
    <property type="entry name" value="DUF11_rpt"/>
</dbReference>
<evidence type="ECO:0000259" key="7">
    <source>
        <dbReference type="Pfam" id="PF03160"/>
    </source>
</evidence>
<evidence type="ECO:0000259" key="6">
    <source>
        <dbReference type="Pfam" id="PF01345"/>
    </source>
</evidence>
<feature type="domain" description="DUF11" evidence="6">
    <location>
        <begin position="1094"/>
        <end position="1216"/>
    </location>
</feature>
<dbReference type="InterPro" id="IPR036691">
    <property type="entry name" value="Endo/exonu/phosph_ase_sf"/>
</dbReference>
<evidence type="ECO:0000256" key="2">
    <source>
        <dbReference type="ARBA" id="ARBA00022737"/>
    </source>
</evidence>
<feature type="region of interest" description="Disordered" evidence="4">
    <location>
        <begin position="1593"/>
        <end position="1619"/>
    </location>
</feature>
<dbReference type="InterPro" id="IPR001434">
    <property type="entry name" value="OmcB-like_DUF11"/>
</dbReference>
<evidence type="ECO:0000256" key="5">
    <source>
        <dbReference type="SAM" id="SignalP"/>
    </source>
</evidence>
<name>A0A4R6YSH0_9GAMM</name>
<dbReference type="CDD" id="cd04486">
    <property type="entry name" value="YhcR_OBF_like"/>
    <property type="match status" value="1"/>
</dbReference>